<dbReference type="PROSITE" id="PS50222">
    <property type="entry name" value="EF_HAND_2"/>
    <property type="match status" value="1"/>
</dbReference>
<accession>A0A426YAA2</accession>
<comment type="caution">
    <text evidence="3">The sequence shown here is derived from an EMBL/GenBank/DDBJ whole genome shotgun (WGS) entry which is preliminary data.</text>
</comment>
<dbReference type="PROSITE" id="PS00018">
    <property type="entry name" value="EF_HAND_1"/>
    <property type="match status" value="1"/>
</dbReference>
<sequence>MIELFDENHDGNIDFVEFVRLMEVSFWLTPLLFLLLLPSDLYECTKEMRVCPKQTLKFILTKSSVSYPICVLLRLSSHKLRLVKPEILERRFELQVDASIIGSPCICTCTHVQRKQAKVPQYHANV</sequence>
<dbReference type="Proteomes" id="UP000287651">
    <property type="component" value="Unassembled WGS sequence"/>
</dbReference>
<dbReference type="InterPro" id="IPR018247">
    <property type="entry name" value="EF_Hand_1_Ca_BS"/>
</dbReference>
<name>A0A426YAA2_ENSVE</name>
<keyword evidence="1" id="KW-0106">Calcium</keyword>
<feature type="domain" description="EF-hand" evidence="2">
    <location>
        <begin position="1"/>
        <end position="28"/>
    </location>
</feature>
<gene>
    <name evidence="3" type="ORF">B296_00052958</name>
</gene>
<evidence type="ECO:0000313" key="4">
    <source>
        <dbReference type="Proteomes" id="UP000287651"/>
    </source>
</evidence>
<reference evidence="3 4" key="1">
    <citation type="journal article" date="2014" name="Agronomy (Basel)">
        <title>A Draft Genome Sequence for Ensete ventricosum, the Drought-Tolerant Tree Against Hunger.</title>
        <authorList>
            <person name="Harrison J."/>
            <person name="Moore K.A."/>
            <person name="Paszkiewicz K."/>
            <person name="Jones T."/>
            <person name="Grant M."/>
            <person name="Ambacheew D."/>
            <person name="Muzemil S."/>
            <person name="Studholme D.J."/>
        </authorList>
    </citation>
    <scope>NUCLEOTIDE SEQUENCE [LARGE SCALE GENOMIC DNA]</scope>
</reference>
<dbReference type="InterPro" id="IPR002048">
    <property type="entry name" value="EF_hand_dom"/>
</dbReference>
<organism evidence="3 4">
    <name type="scientific">Ensete ventricosum</name>
    <name type="common">Abyssinian banana</name>
    <name type="synonym">Musa ensete</name>
    <dbReference type="NCBI Taxonomy" id="4639"/>
    <lineage>
        <taxon>Eukaryota</taxon>
        <taxon>Viridiplantae</taxon>
        <taxon>Streptophyta</taxon>
        <taxon>Embryophyta</taxon>
        <taxon>Tracheophyta</taxon>
        <taxon>Spermatophyta</taxon>
        <taxon>Magnoliopsida</taxon>
        <taxon>Liliopsida</taxon>
        <taxon>Zingiberales</taxon>
        <taxon>Musaceae</taxon>
        <taxon>Ensete</taxon>
    </lineage>
</organism>
<proteinExistence type="predicted"/>
<dbReference type="EMBL" id="AMZH03013827">
    <property type="protein sequence ID" value="RRT48637.1"/>
    <property type="molecule type" value="Genomic_DNA"/>
</dbReference>
<evidence type="ECO:0000259" key="2">
    <source>
        <dbReference type="PROSITE" id="PS50222"/>
    </source>
</evidence>
<evidence type="ECO:0000256" key="1">
    <source>
        <dbReference type="ARBA" id="ARBA00022837"/>
    </source>
</evidence>
<evidence type="ECO:0000313" key="3">
    <source>
        <dbReference type="EMBL" id="RRT48637.1"/>
    </source>
</evidence>
<dbReference type="SUPFAM" id="SSF47473">
    <property type="entry name" value="EF-hand"/>
    <property type="match status" value="1"/>
</dbReference>
<dbReference type="GO" id="GO:0005509">
    <property type="term" value="F:calcium ion binding"/>
    <property type="evidence" value="ECO:0007669"/>
    <property type="project" value="InterPro"/>
</dbReference>
<dbReference type="InterPro" id="IPR011992">
    <property type="entry name" value="EF-hand-dom_pair"/>
</dbReference>
<dbReference type="AlphaFoldDB" id="A0A426YAA2"/>
<protein>
    <recommendedName>
        <fullName evidence="2">EF-hand domain-containing protein</fullName>
    </recommendedName>
</protein>